<keyword evidence="4" id="KW-1185">Reference proteome</keyword>
<evidence type="ECO:0000259" key="2">
    <source>
        <dbReference type="PROSITE" id="PS51819"/>
    </source>
</evidence>
<organism evidence="3 4">
    <name type="scientific">Actinomadura fulvescens</name>
    <dbReference type="NCBI Taxonomy" id="46160"/>
    <lineage>
        <taxon>Bacteria</taxon>
        <taxon>Bacillati</taxon>
        <taxon>Actinomycetota</taxon>
        <taxon>Actinomycetes</taxon>
        <taxon>Streptosporangiales</taxon>
        <taxon>Thermomonosporaceae</taxon>
        <taxon>Actinomadura</taxon>
    </lineage>
</organism>
<sequence length="351" mass="36725">MTSTSEPIDGLTLIDGLTSEALQAAMTEAIAAARSAAAPFGAVLLDLTDGSIVARAGNAVENGDPTAHAEMRVLRTMNRLSTPAAQYALASTAEPCPMCTAAAVFAGVGAIYYGTSIATLIALGWPQLDLPARELTSNVVPASYAPVVVGGVREAECDTLYTHRADAALAQQLARARDPRPPGHHALTPYLAVPDVHEAIAYYQAAFDARELLLVHAAENIVYHAEIVIPSIRDTVIALHEDLPGTARARPPQTIDGTTVTLTLWVNDVDAAFSRAITAGGCVDSPPENTYWGTRMARFRCPAGHGWTLAHQLLEVSSADQNLGAQAHLAAHPLTSLAGKSGSHMLVSGSS</sequence>
<dbReference type="RefSeq" id="WP_344547327.1">
    <property type="nucleotide sequence ID" value="NZ_BAAATD010000013.1"/>
</dbReference>
<evidence type="ECO:0000313" key="4">
    <source>
        <dbReference type="Proteomes" id="UP001501509"/>
    </source>
</evidence>
<dbReference type="SUPFAM" id="SSF54593">
    <property type="entry name" value="Glyoxalase/Bleomycin resistance protein/Dihydroxybiphenyl dioxygenase"/>
    <property type="match status" value="1"/>
</dbReference>
<dbReference type="Gene3D" id="3.30.720.120">
    <property type="match status" value="1"/>
</dbReference>
<dbReference type="EMBL" id="BAAATD010000013">
    <property type="protein sequence ID" value="GAA2627554.1"/>
    <property type="molecule type" value="Genomic_DNA"/>
</dbReference>
<dbReference type="PROSITE" id="PS51747">
    <property type="entry name" value="CYT_DCMP_DEAMINASES_2"/>
    <property type="match status" value="1"/>
</dbReference>
<evidence type="ECO:0000259" key="1">
    <source>
        <dbReference type="PROSITE" id="PS51747"/>
    </source>
</evidence>
<feature type="domain" description="CMP/dCMP-type deaminase" evidence="1">
    <location>
        <begin position="20"/>
        <end position="137"/>
    </location>
</feature>
<dbReference type="InterPro" id="IPR004360">
    <property type="entry name" value="Glyas_Fos-R_dOase_dom"/>
</dbReference>
<accession>A0ABP6CVM7</accession>
<name>A0ABP6CVM7_9ACTN</name>
<dbReference type="InterPro" id="IPR029068">
    <property type="entry name" value="Glyas_Bleomycin-R_OHBP_Dase"/>
</dbReference>
<dbReference type="PANTHER" id="PTHR11079:SF202">
    <property type="entry name" value="TRNA-SPECIFIC ADENOSINE DEAMINASE"/>
    <property type="match status" value="1"/>
</dbReference>
<proteinExistence type="predicted"/>
<feature type="domain" description="VOC" evidence="2">
    <location>
        <begin position="183"/>
        <end position="312"/>
    </location>
</feature>
<evidence type="ECO:0000313" key="3">
    <source>
        <dbReference type="EMBL" id="GAA2627554.1"/>
    </source>
</evidence>
<dbReference type="InterPro" id="IPR002125">
    <property type="entry name" value="CMP_dCMP_dom"/>
</dbReference>
<reference evidence="4" key="1">
    <citation type="journal article" date="2019" name="Int. J. Syst. Evol. Microbiol.">
        <title>The Global Catalogue of Microorganisms (GCM) 10K type strain sequencing project: providing services to taxonomists for standard genome sequencing and annotation.</title>
        <authorList>
            <consortium name="The Broad Institute Genomics Platform"/>
            <consortium name="The Broad Institute Genome Sequencing Center for Infectious Disease"/>
            <person name="Wu L."/>
            <person name="Ma J."/>
        </authorList>
    </citation>
    <scope>NUCLEOTIDE SEQUENCE [LARGE SCALE GENOMIC DNA]</scope>
    <source>
        <strain evidence="4">JCM 6833</strain>
    </source>
</reference>
<dbReference type="PANTHER" id="PTHR11079">
    <property type="entry name" value="CYTOSINE DEAMINASE FAMILY MEMBER"/>
    <property type="match status" value="1"/>
</dbReference>
<protein>
    <submittedName>
        <fullName evidence="3">Uncharacterized protein</fullName>
    </submittedName>
</protein>
<dbReference type="Proteomes" id="UP001501509">
    <property type="component" value="Unassembled WGS sequence"/>
</dbReference>
<dbReference type="SUPFAM" id="SSF53927">
    <property type="entry name" value="Cytidine deaminase-like"/>
    <property type="match status" value="1"/>
</dbReference>
<dbReference type="Gene3D" id="3.30.720.110">
    <property type="match status" value="1"/>
</dbReference>
<dbReference type="InterPro" id="IPR016193">
    <property type="entry name" value="Cytidine_deaminase-like"/>
</dbReference>
<gene>
    <name evidence="3" type="ORF">GCM10010411_75890</name>
</gene>
<dbReference type="Gene3D" id="3.40.140.10">
    <property type="entry name" value="Cytidine Deaminase, domain 2"/>
    <property type="match status" value="1"/>
</dbReference>
<dbReference type="Pfam" id="PF00383">
    <property type="entry name" value="dCMP_cyt_deam_1"/>
    <property type="match status" value="1"/>
</dbReference>
<dbReference type="Pfam" id="PF00903">
    <property type="entry name" value="Glyoxalase"/>
    <property type="match status" value="1"/>
</dbReference>
<dbReference type="InterPro" id="IPR037523">
    <property type="entry name" value="VOC_core"/>
</dbReference>
<comment type="caution">
    <text evidence="3">The sequence shown here is derived from an EMBL/GenBank/DDBJ whole genome shotgun (WGS) entry which is preliminary data.</text>
</comment>
<dbReference type="PROSITE" id="PS51819">
    <property type="entry name" value="VOC"/>
    <property type="match status" value="1"/>
</dbReference>